<dbReference type="AlphaFoldDB" id="A0AAD9QGM3"/>
<feature type="compositionally biased region" description="Polar residues" evidence="1">
    <location>
        <begin position="169"/>
        <end position="185"/>
    </location>
</feature>
<accession>A0AAD9QGM3</accession>
<organism evidence="2 3">
    <name type="scientific">Acropora cervicornis</name>
    <name type="common">Staghorn coral</name>
    <dbReference type="NCBI Taxonomy" id="6130"/>
    <lineage>
        <taxon>Eukaryota</taxon>
        <taxon>Metazoa</taxon>
        <taxon>Cnidaria</taxon>
        <taxon>Anthozoa</taxon>
        <taxon>Hexacorallia</taxon>
        <taxon>Scleractinia</taxon>
        <taxon>Astrocoeniina</taxon>
        <taxon>Acroporidae</taxon>
        <taxon>Acropora</taxon>
    </lineage>
</organism>
<dbReference type="Proteomes" id="UP001249851">
    <property type="component" value="Unassembled WGS sequence"/>
</dbReference>
<comment type="caution">
    <text evidence="2">The sequence shown here is derived from an EMBL/GenBank/DDBJ whole genome shotgun (WGS) entry which is preliminary data.</text>
</comment>
<evidence type="ECO:0000313" key="2">
    <source>
        <dbReference type="EMBL" id="KAK2560784.1"/>
    </source>
</evidence>
<evidence type="ECO:0000256" key="1">
    <source>
        <dbReference type="SAM" id="MobiDB-lite"/>
    </source>
</evidence>
<name>A0AAD9QGM3_ACRCE</name>
<sequence>MGDEELKKKKIRGGHKGYVTITLEKVQALLDDFELSVANQVKTYRIALTEKLNILSALDEEILTLITEEYIEDDIRETGIFRESIHEMIVRIDETLNAVEAHVRALQALGIHCESYGKLLVPLLMKKLPPNMRLIISRAIDQPAWDLDVLLKAFDSEIEARERCEPIGTNPSDSFTPKRPFSSQANKDDFNGGKDSVPEAFQLYTKAKSRMKEGGFNLRKWISNSEKLMQWINQEEGVPIKEASMSASLIKRVLPTEI</sequence>
<protein>
    <submittedName>
        <fullName evidence="2">Uncharacterized protein</fullName>
    </submittedName>
</protein>
<reference evidence="2" key="1">
    <citation type="journal article" date="2023" name="G3 (Bethesda)">
        <title>Whole genome assembly and annotation of the endangered Caribbean coral Acropora cervicornis.</title>
        <authorList>
            <person name="Selwyn J.D."/>
            <person name="Vollmer S.V."/>
        </authorList>
    </citation>
    <scope>NUCLEOTIDE SEQUENCE</scope>
    <source>
        <strain evidence="2">K2</strain>
    </source>
</reference>
<dbReference type="EMBL" id="JARQWQ010000035">
    <property type="protein sequence ID" value="KAK2560784.1"/>
    <property type="molecule type" value="Genomic_DNA"/>
</dbReference>
<keyword evidence="3" id="KW-1185">Reference proteome</keyword>
<evidence type="ECO:0000313" key="3">
    <source>
        <dbReference type="Proteomes" id="UP001249851"/>
    </source>
</evidence>
<reference evidence="2" key="2">
    <citation type="journal article" date="2023" name="Science">
        <title>Genomic signatures of disease resistance in endangered staghorn corals.</title>
        <authorList>
            <person name="Vollmer S.V."/>
            <person name="Selwyn J.D."/>
            <person name="Despard B.A."/>
            <person name="Roesel C.L."/>
        </authorList>
    </citation>
    <scope>NUCLEOTIDE SEQUENCE</scope>
    <source>
        <strain evidence="2">K2</strain>
    </source>
</reference>
<gene>
    <name evidence="2" type="ORF">P5673_016575</name>
</gene>
<feature type="region of interest" description="Disordered" evidence="1">
    <location>
        <begin position="165"/>
        <end position="194"/>
    </location>
</feature>
<proteinExistence type="predicted"/>